<dbReference type="GO" id="GO:0045454">
    <property type="term" value="P:cell redox homeostasis"/>
    <property type="evidence" value="ECO:0007669"/>
    <property type="project" value="TreeGrafter"/>
</dbReference>
<evidence type="ECO:0000256" key="3">
    <source>
        <dbReference type="ARBA" id="ARBA00023157"/>
    </source>
</evidence>
<dbReference type="FunFam" id="3.40.30.10:FF:000001">
    <property type="entry name" value="Thioredoxin"/>
    <property type="match status" value="1"/>
</dbReference>
<reference evidence="6" key="1">
    <citation type="journal article" date="2015" name="Nature">
        <title>Complex archaea that bridge the gap between prokaryotes and eukaryotes.</title>
        <authorList>
            <person name="Spang A."/>
            <person name="Saw J.H."/>
            <person name="Jorgensen S.L."/>
            <person name="Zaremba-Niedzwiedzka K."/>
            <person name="Martijn J."/>
            <person name="Lind A.E."/>
            <person name="van Eijk R."/>
            <person name="Schleper C."/>
            <person name="Guy L."/>
            <person name="Ettema T.J."/>
        </authorList>
    </citation>
    <scope>NUCLEOTIDE SEQUENCE</scope>
</reference>
<evidence type="ECO:0000256" key="4">
    <source>
        <dbReference type="ARBA" id="ARBA00023284"/>
    </source>
</evidence>
<dbReference type="PROSITE" id="PS51352">
    <property type="entry name" value="THIOREDOXIN_2"/>
    <property type="match status" value="1"/>
</dbReference>
<protein>
    <recommendedName>
        <fullName evidence="5">Thioredoxin domain-containing protein</fullName>
    </recommendedName>
</protein>
<evidence type="ECO:0000256" key="1">
    <source>
        <dbReference type="ARBA" id="ARBA00022448"/>
    </source>
</evidence>
<evidence type="ECO:0000313" key="6">
    <source>
        <dbReference type="EMBL" id="KKM82762.1"/>
    </source>
</evidence>
<dbReference type="PANTHER" id="PTHR45663:SF11">
    <property type="entry name" value="GEO12009P1"/>
    <property type="match status" value="1"/>
</dbReference>
<dbReference type="Pfam" id="PF00085">
    <property type="entry name" value="Thioredoxin"/>
    <property type="match status" value="1"/>
</dbReference>
<sequence length="107" mass="12054">MAKNIKMLDESNFSKEIESGVTLIDFFAEWCGPCRMLAPVVEEVAETLKDKASFGKVDIDKQVKLATEYQVTSIPTLVLFKNGKEVDRIVGLRDEKALKEFVEKALK</sequence>
<dbReference type="PANTHER" id="PTHR45663">
    <property type="entry name" value="GEO12009P1"/>
    <property type="match status" value="1"/>
</dbReference>
<name>A0A0F9NN96_9ZZZZ</name>
<dbReference type="InterPro" id="IPR036249">
    <property type="entry name" value="Thioredoxin-like_sf"/>
</dbReference>
<dbReference type="AlphaFoldDB" id="A0A0F9NN96"/>
<dbReference type="GO" id="GO:0005829">
    <property type="term" value="C:cytosol"/>
    <property type="evidence" value="ECO:0007669"/>
    <property type="project" value="TreeGrafter"/>
</dbReference>
<dbReference type="PRINTS" id="PR00421">
    <property type="entry name" value="THIOREDOXIN"/>
</dbReference>
<proteinExistence type="predicted"/>
<keyword evidence="2" id="KW-0249">Electron transport</keyword>
<dbReference type="PIRSF" id="PIRSF000077">
    <property type="entry name" value="Thioredoxin"/>
    <property type="match status" value="1"/>
</dbReference>
<keyword evidence="3" id="KW-1015">Disulfide bond</keyword>
<dbReference type="GO" id="GO:0015035">
    <property type="term" value="F:protein-disulfide reductase activity"/>
    <property type="evidence" value="ECO:0007669"/>
    <property type="project" value="InterPro"/>
</dbReference>
<dbReference type="Gene3D" id="3.40.30.10">
    <property type="entry name" value="Glutaredoxin"/>
    <property type="match status" value="1"/>
</dbReference>
<dbReference type="CDD" id="cd02947">
    <property type="entry name" value="TRX_family"/>
    <property type="match status" value="1"/>
</dbReference>
<comment type="caution">
    <text evidence="6">The sequence shown here is derived from an EMBL/GenBank/DDBJ whole genome shotgun (WGS) entry which is preliminary data.</text>
</comment>
<dbReference type="InterPro" id="IPR017937">
    <property type="entry name" value="Thioredoxin_CS"/>
</dbReference>
<feature type="domain" description="Thioredoxin" evidence="5">
    <location>
        <begin position="1"/>
        <end position="107"/>
    </location>
</feature>
<gene>
    <name evidence="6" type="ORF">LCGC14_1316270</name>
</gene>
<evidence type="ECO:0000256" key="2">
    <source>
        <dbReference type="ARBA" id="ARBA00022982"/>
    </source>
</evidence>
<evidence type="ECO:0000259" key="5">
    <source>
        <dbReference type="PROSITE" id="PS51352"/>
    </source>
</evidence>
<dbReference type="NCBIfam" id="TIGR01068">
    <property type="entry name" value="thioredoxin"/>
    <property type="match status" value="1"/>
</dbReference>
<keyword evidence="1" id="KW-0813">Transport</keyword>
<dbReference type="InterPro" id="IPR013766">
    <property type="entry name" value="Thioredoxin_domain"/>
</dbReference>
<dbReference type="SUPFAM" id="SSF52833">
    <property type="entry name" value="Thioredoxin-like"/>
    <property type="match status" value="1"/>
</dbReference>
<dbReference type="EMBL" id="LAZR01007811">
    <property type="protein sequence ID" value="KKM82762.1"/>
    <property type="molecule type" value="Genomic_DNA"/>
</dbReference>
<dbReference type="InterPro" id="IPR005746">
    <property type="entry name" value="Thioredoxin"/>
</dbReference>
<accession>A0A0F9NN96</accession>
<organism evidence="6">
    <name type="scientific">marine sediment metagenome</name>
    <dbReference type="NCBI Taxonomy" id="412755"/>
    <lineage>
        <taxon>unclassified sequences</taxon>
        <taxon>metagenomes</taxon>
        <taxon>ecological metagenomes</taxon>
    </lineage>
</organism>
<dbReference type="PROSITE" id="PS00194">
    <property type="entry name" value="THIOREDOXIN_1"/>
    <property type="match status" value="1"/>
</dbReference>
<keyword evidence="4" id="KW-0676">Redox-active center</keyword>